<reference evidence="1" key="2">
    <citation type="journal article" date="2015" name="Fish Shellfish Immunol.">
        <title>Early steps in the European eel (Anguilla anguilla)-Vibrio vulnificus interaction in the gills: Role of the RtxA13 toxin.</title>
        <authorList>
            <person name="Callol A."/>
            <person name="Pajuelo D."/>
            <person name="Ebbesson L."/>
            <person name="Teles M."/>
            <person name="MacKenzie S."/>
            <person name="Amaro C."/>
        </authorList>
    </citation>
    <scope>NUCLEOTIDE SEQUENCE</scope>
</reference>
<organism evidence="1">
    <name type="scientific">Anguilla anguilla</name>
    <name type="common">European freshwater eel</name>
    <name type="synonym">Muraena anguilla</name>
    <dbReference type="NCBI Taxonomy" id="7936"/>
    <lineage>
        <taxon>Eukaryota</taxon>
        <taxon>Metazoa</taxon>
        <taxon>Chordata</taxon>
        <taxon>Craniata</taxon>
        <taxon>Vertebrata</taxon>
        <taxon>Euteleostomi</taxon>
        <taxon>Actinopterygii</taxon>
        <taxon>Neopterygii</taxon>
        <taxon>Teleostei</taxon>
        <taxon>Anguilliformes</taxon>
        <taxon>Anguillidae</taxon>
        <taxon>Anguilla</taxon>
    </lineage>
</organism>
<dbReference type="EMBL" id="GBXM01013354">
    <property type="protein sequence ID" value="JAH95223.1"/>
    <property type="molecule type" value="Transcribed_RNA"/>
</dbReference>
<dbReference type="AlphaFoldDB" id="A0A0E9X0L7"/>
<sequence>MQSVKSSHLRAEMAMQTCPLSSLHLSNRVQSHRQKCRLTILEFNRIFLSSA</sequence>
<name>A0A0E9X0L7_ANGAN</name>
<evidence type="ECO:0000313" key="1">
    <source>
        <dbReference type="EMBL" id="JAH95223.1"/>
    </source>
</evidence>
<proteinExistence type="predicted"/>
<protein>
    <submittedName>
        <fullName evidence="1">Uncharacterized protein</fullName>
    </submittedName>
</protein>
<accession>A0A0E9X0L7</accession>
<reference evidence="1" key="1">
    <citation type="submission" date="2014-11" db="EMBL/GenBank/DDBJ databases">
        <authorList>
            <person name="Amaro Gonzalez C."/>
        </authorList>
    </citation>
    <scope>NUCLEOTIDE SEQUENCE</scope>
</reference>